<protein>
    <submittedName>
        <fullName evidence="1">Uncharacterized protein</fullName>
    </submittedName>
</protein>
<dbReference type="RefSeq" id="WP_193953845.1">
    <property type="nucleotide sequence ID" value="NZ_JADEYS010000013.1"/>
</dbReference>
<dbReference type="AlphaFoldDB" id="A0A8J7FDT6"/>
<sequence length="63" mass="7056">MNNAETQLAQILRNDPELRQKLALISELTSVAKMISSGIKTLLSIRLPFLAHPAYHINSRKTV</sequence>
<dbReference type="Proteomes" id="UP000640333">
    <property type="component" value="Unassembled WGS sequence"/>
</dbReference>
<evidence type="ECO:0000313" key="1">
    <source>
        <dbReference type="EMBL" id="MBE9398212.1"/>
    </source>
</evidence>
<keyword evidence="2" id="KW-1185">Reference proteome</keyword>
<comment type="caution">
    <text evidence="1">The sequence shown here is derived from an EMBL/GenBank/DDBJ whole genome shotgun (WGS) entry which is preliminary data.</text>
</comment>
<proteinExistence type="predicted"/>
<name>A0A8J7FDT6_9GAMM</name>
<accession>A0A8J7FDT6</accession>
<reference evidence="1" key="1">
    <citation type="submission" date="2020-10" db="EMBL/GenBank/DDBJ databases">
        <title>Bacterium isolated from coastal waters sediment.</title>
        <authorList>
            <person name="Chen R.-J."/>
            <person name="Lu D.-C."/>
            <person name="Zhu K.-L."/>
            <person name="Du Z.-J."/>
        </authorList>
    </citation>
    <scope>NUCLEOTIDE SEQUENCE</scope>
    <source>
        <strain evidence="1">N1Y112</strain>
    </source>
</reference>
<evidence type="ECO:0000313" key="2">
    <source>
        <dbReference type="Proteomes" id="UP000640333"/>
    </source>
</evidence>
<dbReference type="EMBL" id="JADEYS010000013">
    <property type="protein sequence ID" value="MBE9398212.1"/>
    <property type="molecule type" value="Genomic_DNA"/>
</dbReference>
<gene>
    <name evidence="1" type="ORF">IOQ59_13200</name>
</gene>
<organism evidence="1 2">
    <name type="scientific">Pontibacterium sinense</name>
    <dbReference type="NCBI Taxonomy" id="2781979"/>
    <lineage>
        <taxon>Bacteria</taxon>
        <taxon>Pseudomonadati</taxon>
        <taxon>Pseudomonadota</taxon>
        <taxon>Gammaproteobacteria</taxon>
        <taxon>Oceanospirillales</taxon>
        <taxon>Oceanospirillaceae</taxon>
        <taxon>Pontibacterium</taxon>
    </lineage>
</organism>